<name>A0A432CMJ4_9FLAO</name>
<dbReference type="AlphaFoldDB" id="A0A432CMJ4"/>
<comment type="similarity">
    <text evidence="1">Belongs to the arsA ATPase family.</text>
</comment>
<dbReference type="SUPFAM" id="SSF52540">
    <property type="entry name" value="P-loop containing nucleoside triphosphate hydrolases"/>
    <property type="match status" value="1"/>
</dbReference>
<dbReference type="PANTHER" id="PTHR10803:SF3">
    <property type="entry name" value="ATPASE GET3"/>
    <property type="match status" value="1"/>
</dbReference>
<evidence type="ECO:0000313" key="5">
    <source>
        <dbReference type="EMBL" id="RTZ04879.1"/>
    </source>
</evidence>
<feature type="domain" description="ArsA/GET3 Anion-transporting ATPase-like" evidence="4">
    <location>
        <begin position="12"/>
        <end position="310"/>
    </location>
</feature>
<evidence type="ECO:0000259" key="4">
    <source>
        <dbReference type="Pfam" id="PF02374"/>
    </source>
</evidence>
<reference evidence="5 6" key="1">
    <citation type="submission" date="2018-12" db="EMBL/GenBank/DDBJ databases">
        <title>Flavobacterium sp. nov., isolated from glacier ice.</title>
        <authorList>
            <person name="Liu Q."/>
            <person name="Xin Y.-H."/>
        </authorList>
    </citation>
    <scope>NUCLEOTIDE SEQUENCE [LARGE SCALE GENOMIC DNA]</scope>
    <source>
        <strain evidence="5 6">RB1N8</strain>
    </source>
</reference>
<comment type="caution">
    <text evidence="5">The sequence shown here is derived from an EMBL/GenBank/DDBJ whole genome shotgun (WGS) entry which is preliminary data.</text>
</comment>
<dbReference type="InterPro" id="IPR016300">
    <property type="entry name" value="ATPase_ArsA/GET3"/>
</dbReference>
<evidence type="ECO:0000256" key="1">
    <source>
        <dbReference type="ARBA" id="ARBA00011040"/>
    </source>
</evidence>
<evidence type="ECO:0000313" key="6">
    <source>
        <dbReference type="Proteomes" id="UP000280825"/>
    </source>
</evidence>
<gene>
    <name evidence="5" type="ORF">EKL98_08020</name>
</gene>
<dbReference type="GO" id="GO:0005524">
    <property type="term" value="F:ATP binding"/>
    <property type="evidence" value="ECO:0007669"/>
    <property type="project" value="InterPro"/>
</dbReference>
<dbReference type="Proteomes" id="UP000280825">
    <property type="component" value="Unassembled WGS sequence"/>
</dbReference>
<keyword evidence="6" id="KW-1185">Reference proteome</keyword>
<evidence type="ECO:0000256" key="3">
    <source>
        <dbReference type="ARBA" id="ARBA00066752"/>
    </source>
</evidence>
<dbReference type="EMBL" id="RYDJ01000007">
    <property type="protein sequence ID" value="RTZ04879.1"/>
    <property type="molecule type" value="Genomic_DNA"/>
</dbReference>
<dbReference type="NCBIfam" id="TIGR00345">
    <property type="entry name" value="GET3_arsA_TRC40"/>
    <property type="match status" value="1"/>
</dbReference>
<dbReference type="GO" id="GO:0015446">
    <property type="term" value="F:ATPase-coupled arsenite transmembrane transporter activity"/>
    <property type="evidence" value="ECO:0007669"/>
    <property type="project" value="UniProtKB-EC"/>
</dbReference>
<dbReference type="CDD" id="cd02035">
    <property type="entry name" value="ArsA"/>
    <property type="match status" value="1"/>
</dbReference>
<dbReference type="Pfam" id="PF02374">
    <property type="entry name" value="ArsA_ATPase"/>
    <property type="match status" value="1"/>
</dbReference>
<organism evidence="5 6">
    <name type="scientific">Flavobacterium bomense</name>
    <dbReference type="NCBI Taxonomy" id="2497483"/>
    <lineage>
        <taxon>Bacteria</taxon>
        <taxon>Pseudomonadati</taxon>
        <taxon>Bacteroidota</taxon>
        <taxon>Flavobacteriia</taxon>
        <taxon>Flavobacteriales</taxon>
        <taxon>Flavobacteriaceae</taxon>
        <taxon>Flavobacterium</taxon>
    </lineage>
</organism>
<dbReference type="InterPro" id="IPR025723">
    <property type="entry name" value="ArsA/GET3_ATPase-like"/>
</dbReference>
<accession>A0A432CMJ4</accession>
<dbReference type="PANTHER" id="PTHR10803">
    <property type="entry name" value="ARSENICAL PUMP-DRIVING ATPASE ARSENITE-TRANSLOCATING ATPASE"/>
    <property type="match status" value="1"/>
</dbReference>
<proteinExistence type="inferred from homology"/>
<dbReference type="RefSeq" id="WP_126462333.1">
    <property type="nucleotide sequence ID" value="NZ_RYDJ01000007.1"/>
</dbReference>
<evidence type="ECO:0000256" key="2">
    <source>
        <dbReference type="ARBA" id="ARBA00052296"/>
    </source>
</evidence>
<comment type="catalytic activity">
    <reaction evidence="2">
        <text>arsenite(in) + ATP + H2O = arsenite(out) + ADP + phosphate + H(+)</text>
        <dbReference type="Rhea" id="RHEA:11348"/>
        <dbReference type="ChEBI" id="CHEBI:15377"/>
        <dbReference type="ChEBI" id="CHEBI:15378"/>
        <dbReference type="ChEBI" id="CHEBI:29242"/>
        <dbReference type="ChEBI" id="CHEBI:30616"/>
        <dbReference type="ChEBI" id="CHEBI:43474"/>
        <dbReference type="ChEBI" id="CHEBI:456216"/>
        <dbReference type="EC" id="7.3.2.7"/>
    </reaction>
</comment>
<dbReference type="InterPro" id="IPR027417">
    <property type="entry name" value="P-loop_NTPase"/>
</dbReference>
<protein>
    <recommendedName>
        <fullName evidence="3">arsenite-transporting ATPase</fullName>
        <ecNumber evidence="3">7.3.2.7</ecNumber>
    </recommendedName>
</protein>
<dbReference type="Gene3D" id="3.40.50.300">
    <property type="entry name" value="P-loop containing nucleotide triphosphate hydrolases"/>
    <property type="match status" value="1"/>
</dbReference>
<sequence>MALECLENKDLKLIIFGGKGGVGKSVCAIATALALSKNFKTLLISTDPAHSVSDCLEQEIGFKVVNVDGTANMSALEVDADKALSNFKTEHRNELKKLFDTSTNLDSEDIDEMLDLSIPGIDEMMSFKTIIDFIEEGGYDKYVVDTAPTGHALRLISSPKLLDDWIKVAARMRWKYRYMVTSFSGSYQQDEVDALLFSLKKIVKRIQNLLRDKTKCEFIPVCIPEAMATMETDRLLADLSASGIIARQIIVNNVMVSDDGDFCKRVKANQLPYLQEIKKTFSNLNIVQVPKFAEEIKGLEALDKLRQVLTS</sequence>
<dbReference type="GO" id="GO:0016887">
    <property type="term" value="F:ATP hydrolysis activity"/>
    <property type="evidence" value="ECO:0007669"/>
    <property type="project" value="InterPro"/>
</dbReference>
<dbReference type="EC" id="7.3.2.7" evidence="3"/>